<dbReference type="InterPro" id="IPR036372">
    <property type="entry name" value="BEACH_dom_sf"/>
</dbReference>
<keyword evidence="1 3" id="KW-0853">WD repeat</keyword>
<dbReference type="SMART" id="SM00320">
    <property type="entry name" value="WD40"/>
    <property type="match status" value="3"/>
</dbReference>
<dbReference type="InterPro" id="IPR051944">
    <property type="entry name" value="BEACH_domain_protein"/>
</dbReference>
<dbReference type="PANTHER" id="PTHR46108:SF4">
    <property type="entry name" value="BLUE CHEESE"/>
    <property type="match status" value="1"/>
</dbReference>
<reference evidence="7" key="1">
    <citation type="submission" date="2022-11" db="EMBL/GenBank/DDBJ databases">
        <authorList>
            <person name="Petersen C."/>
        </authorList>
    </citation>
    <scope>NUCLEOTIDE SEQUENCE</scope>
    <source>
        <strain evidence="7">IBT 34128</strain>
    </source>
</reference>
<evidence type="ECO:0000259" key="6">
    <source>
        <dbReference type="PROSITE" id="PS51783"/>
    </source>
</evidence>
<evidence type="ECO:0000256" key="4">
    <source>
        <dbReference type="SAM" id="MobiDB-lite"/>
    </source>
</evidence>
<dbReference type="SUPFAM" id="SSF50729">
    <property type="entry name" value="PH domain-like"/>
    <property type="match status" value="1"/>
</dbReference>
<dbReference type="CDD" id="cd06071">
    <property type="entry name" value="Beach"/>
    <property type="match status" value="1"/>
</dbReference>
<dbReference type="GeneID" id="81391671"/>
<feature type="compositionally biased region" description="Basic and acidic residues" evidence="4">
    <location>
        <begin position="1648"/>
        <end position="1661"/>
    </location>
</feature>
<feature type="domain" description="BEACH" evidence="5">
    <location>
        <begin position="1906"/>
        <end position="2201"/>
    </location>
</feature>
<dbReference type="InterPro" id="IPR011993">
    <property type="entry name" value="PH-like_dom_sf"/>
</dbReference>
<dbReference type="InterPro" id="IPR001680">
    <property type="entry name" value="WD40_rpt"/>
</dbReference>
<keyword evidence="2" id="KW-0677">Repeat</keyword>
<name>A0A9W9FQJ7_9EURO</name>
<feature type="repeat" description="WD" evidence="3">
    <location>
        <begin position="2331"/>
        <end position="2372"/>
    </location>
</feature>
<accession>A0A9W9FQJ7</accession>
<dbReference type="PROSITE" id="PS50082">
    <property type="entry name" value="WD_REPEATS_2"/>
    <property type="match status" value="1"/>
</dbReference>
<dbReference type="RefSeq" id="XP_056513570.1">
    <property type="nucleotide sequence ID" value="XM_056652503.1"/>
</dbReference>
<comment type="caution">
    <text evidence="7">The sequence shown here is derived from an EMBL/GenBank/DDBJ whole genome shotgun (WGS) entry which is preliminary data.</text>
</comment>
<dbReference type="SUPFAM" id="SSF50978">
    <property type="entry name" value="WD40 repeat-like"/>
    <property type="match status" value="1"/>
</dbReference>
<dbReference type="InterPro" id="IPR000409">
    <property type="entry name" value="BEACH_dom"/>
</dbReference>
<dbReference type="FunFam" id="1.10.1540.10:FF:000002">
    <property type="entry name" value="WD repeat and FYVE domain containing 3"/>
    <property type="match status" value="1"/>
</dbReference>
<dbReference type="InterPro" id="IPR015943">
    <property type="entry name" value="WD40/YVTN_repeat-like_dom_sf"/>
</dbReference>
<dbReference type="PROSITE" id="PS50197">
    <property type="entry name" value="BEACH"/>
    <property type="match status" value="1"/>
</dbReference>
<evidence type="ECO:0000259" key="5">
    <source>
        <dbReference type="PROSITE" id="PS50197"/>
    </source>
</evidence>
<proteinExistence type="predicted"/>
<evidence type="ECO:0000256" key="1">
    <source>
        <dbReference type="ARBA" id="ARBA00022574"/>
    </source>
</evidence>
<evidence type="ECO:0000256" key="3">
    <source>
        <dbReference type="PROSITE-ProRule" id="PRU00221"/>
    </source>
</evidence>
<dbReference type="Proteomes" id="UP001141434">
    <property type="component" value="Unassembled WGS sequence"/>
</dbReference>
<evidence type="ECO:0008006" key="9">
    <source>
        <dbReference type="Google" id="ProtNLM"/>
    </source>
</evidence>
<dbReference type="Pfam" id="PF02138">
    <property type="entry name" value="Beach"/>
    <property type="match status" value="1"/>
</dbReference>
<organism evidence="7 8">
    <name type="scientific">Penicillium alfredii</name>
    <dbReference type="NCBI Taxonomy" id="1506179"/>
    <lineage>
        <taxon>Eukaryota</taxon>
        <taxon>Fungi</taxon>
        <taxon>Dikarya</taxon>
        <taxon>Ascomycota</taxon>
        <taxon>Pezizomycotina</taxon>
        <taxon>Eurotiomycetes</taxon>
        <taxon>Eurotiomycetidae</taxon>
        <taxon>Eurotiales</taxon>
        <taxon>Aspergillaceae</taxon>
        <taxon>Penicillium</taxon>
    </lineage>
</organism>
<dbReference type="EMBL" id="JAPMSZ010000004">
    <property type="protein sequence ID" value="KAJ5104574.1"/>
    <property type="molecule type" value="Genomic_DNA"/>
</dbReference>
<dbReference type="PROSITE" id="PS50294">
    <property type="entry name" value="WD_REPEATS_REGION"/>
    <property type="match status" value="1"/>
</dbReference>
<dbReference type="OrthoDB" id="26681at2759"/>
<dbReference type="InterPro" id="IPR023362">
    <property type="entry name" value="PH-BEACH_dom"/>
</dbReference>
<dbReference type="Gene3D" id="2.60.120.200">
    <property type="match status" value="1"/>
</dbReference>
<dbReference type="SMART" id="SM01026">
    <property type="entry name" value="Beach"/>
    <property type="match status" value="1"/>
</dbReference>
<feature type="domain" description="BEACH-type PH" evidence="6">
    <location>
        <begin position="1738"/>
        <end position="1867"/>
    </location>
</feature>
<keyword evidence="8" id="KW-1185">Reference proteome</keyword>
<dbReference type="SUPFAM" id="SSF48371">
    <property type="entry name" value="ARM repeat"/>
    <property type="match status" value="1"/>
</dbReference>
<dbReference type="Gene3D" id="2.30.29.30">
    <property type="entry name" value="Pleckstrin-homology domain (PH domain)/Phosphotyrosine-binding domain (PTB)"/>
    <property type="match status" value="1"/>
</dbReference>
<dbReference type="InterPro" id="IPR016024">
    <property type="entry name" value="ARM-type_fold"/>
</dbReference>
<evidence type="ECO:0000313" key="7">
    <source>
        <dbReference type="EMBL" id="KAJ5104574.1"/>
    </source>
</evidence>
<dbReference type="SUPFAM" id="SSF81837">
    <property type="entry name" value="BEACH domain"/>
    <property type="match status" value="1"/>
</dbReference>
<dbReference type="Pfam" id="PF13385">
    <property type="entry name" value="Laminin_G_3"/>
    <property type="match status" value="1"/>
</dbReference>
<feature type="compositionally biased region" description="Acidic residues" evidence="4">
    <location>
        <begin position="1689"/>
        <end position="1702"/>
    </location>
</feature>
<dbReference type="Pfam" id="PF23295">
    <property type="entry name" value="Arm_4"/>
    <property type="match status" value="1"/>
</dbReference>
<dbReference type="Pfam" id="PF14844">
    <property type="entry name" value="PH_BEACH"/>
    <property type="match status" value="1"/>
</dbReference>
<dbReference type="Gene3D" id="2.130.10.10">
    <property type="entry name" value="YVTN repeat-like/Quinoprotein amine dehydrogenase"/>
    <property type="match status" value="1"/>
</dbReference>
<feature type="region of interest" description="Disordered" evidence="4">
    <location>
        <begin position="1647"/>
        <end position="1712"/>
    </location>
</feature>
<dbReference type="InterPro" id="IPR036322">
    <property type="entry name" value="WD40_repeat_dom_sf"/>
</dbReference>
<dbReference type="PROSITE" id="PS51783">
    <property type="entry name" value="PH_BEACH"/>
    <property type="match status" value="1"/>
</dbReference>
<evidence type="ECO:0000313" key="8">
    <source>
        <dbReference type="Proteomes" id="UP001141434"/>
    </source>
</evidence>
<dbReference type="SUPFAM" id="SSF49899">
    <property type="entry name" value="Concanavalin A-like lectins/glucanases"/>
    <property type="match status" value="1"/>
</dbReference>
<dbReference type="Gene3D" id="1.10.1540.10">
    <property type="entry name" value="BEACH domain"/>
    <property type="match status" value="1"/>
</dbReference>
<reference evidence="7" key="2">
    <citation type="journal article" date="2023" name="IMA Fungus">
        <title>Comparative genomic study of the Penicillium genus elucidates a diverse pangenome and 15 lateral gene transfer events.</title>
        <authorList>
            <person name="Petersen C."/>
            <person name="Sorensen T."/>
            <person name="Nielsen M.R."/>
            <person name="Sondergaard T.E."/>
            <person name="Sorensen J.L."/>
            <person name="Fitzpatrick D.A."/>
            <person name="Frisvad J.C."/>
            <person name="Nielsen K.L."/>
        </authorList>
    </citation>
    <scope>NUCLEOTIDE SEQUENCE</scope>
    <source>
        <strain evidence="7">IBT 34128</strain>
    </source>
</reference>
<dbReference type="CDD" id="cd01201">
    <property type="entry name" value="PH_BEACH"/>
    <property type="match status" value="1"/>
</dbReference>
<dbReference type="InterPro" id="IPR013320">
    <property type="entry name" value="ConA-like_dom_sf"/>
</dbReference>
<dbReference type="PANTHER" id="PTHR46108">
    <property type="entry name" value="BLUE CHEESE"/>
    <property type="match status" value="1"/>
</dbReference>
<evidence type="ECO:0000256" key="2">
    <source>
        <dbReference type="ARBA" id="ARBA00022737"/>
    </source>
</evidence>
<sequence length="2515" mass="282267">MPPSSLHPPSPSGSDRLAEELAPTLDQLKNLAARNPITLPEALAATEPLLRLRHTFIDDARPGAAKDTFRHLQGFQTLLGLTDRLVELYDINVLTQEERKRLLGIHKDVLGVLAEGLKDHSGNKRYFVRRIPSGGTAALERILTALVKKIDTAEDDAQQLYGAILAAALCQEAVAGVFVTLNTKFLQSNTSRSPQEFQQAVDQCMGSAETVEVPELLGPFLRIWLMHSSASSGFDILRLALPACLCQLASQSSRNVVALHSTGMLTPILPLLFDNGRSDTERALYRDLAQSLSAQGTSSLEDAVALYRRAHESPEVLKFLLSALKNSREPPSIQFDMSLHGFCSVEFATLGRPFPPAASAGYTLAVWARFDEFDQKTHTTIFGAFDPTQTCFVLAYLEKDTRNFILQTSIRGSRPSVRFKSARFEPNRWYHICVVHKRPRPTSSSRASLFINGEFVEQLKIEYPSVPGGDNSNRAPRVQAFFGTPKIWQCVSGEDDDMVAVFYNLGPRYYGNFQDCLGSFQTYKASATLNLRNEHLHPGKEDSSDIVTAIRRRASILVRESTILINVSPVAVLDDDDSNNVDESQLIKSLTRQAAKSLQQLTKAGGNAVAINGATPAINDGLTQPQGVGVLTGNPVVAVPRSLDDASWCLGGCAAVHLTLVQAADTAESTRLAVEALYEAVQDNWRNSEAMEKENGYGILAALLRDKLGFQLGTLVAANKSTVVGSNVEEQRVLTLELLRLTLAFVGYDLEYPPRSIITNPLAYRVLLVDLDTWRFAEPPALELYYSQFRTFASESNYRRFNAKRLGRMRVSKKLLETLKGGELTQEALQPCLSAFKSLMETSMSPDLLRSLALSITYALHKPSPSAGLQKKKSLRFTAARSRSTSSRPASSKSDSSKYVSSITVGIEMLRLYSEVLCNPHDSAPLKKFAKAVTNKVCGILFSYFFKAFFLTQLQWLLYLLCEDEPEVVVLACKILARLIVVHGSSYSKKFSEKTGGYTILQQRLKRWWNIPVLWPICFSIFFGYDVASLDLDRPFDKFGLLDLFLPHGKEDVIFPEMLPVIIEMVKSGLRSAILAGDVTEISARGQGSLDDWLSKCDKPKMASSNLTGIASLSLATHGFSLIAAVVQFLTEARLRSRGFQDFTTQSNYVQELLSVLFPVVVGADTVSPNAELDLRHSGLSFDDSNLVLRPRSRAANTSTVFQTTTVEAADSPDESINSLRRGSSFILVSSDKAKHQPSAARIRRVFNPNFDAEGTATDHPLVKAIFELVLAVFKEQLLVRKDFSGLGLFLKTPPGFLEQQAYFNSWILDCVLATVQDLPVSQPNLLREPRTLTNLARFATHLGEAVYEGWFINGASSSFECLGTVLEYLQRPDICQLKSIRLCSQAVATIHSTLYRIVLFQLSEAEEAETLPLLKRLNYWQVVLLSATEPQTKYLQLLCYLLYTKLISIEQDVRLAAASLWRIILVQKPDEMANLLTHGPVTIQRRLSDGFDALAGMDDEAFLQWIDDQREDLDALFFGVLSRSWDAFVQEENTNSEDSARSRILKRKDRLKQWLQLESLDEEVTRKHHATLPHWISNISASEFLKSQRFMQDLQDSSAFMWSAFSSLLLDLRRPGGLFAEEKERKWRLDQTEGRSRMRLRVVPVESGERQDYQPKRKASEPPAVKVDTRIRAISHGDTLSTPTALTEEPESMETEAQDGEADNRSMLEDNFEMIDDPKVELEEYEDKNRKVMRSLHRGDQVQNVCNMSRIIGLEAVEGLLILGKDCIYILDNFFQRADGEIVNVWQAPAEERDPYVRMISGRESNDRRLQDREMRSWKWSDLVSVSKRRFLFRDVALEIFFTDGTSYLLTLFSARARDELCSQLGIKAPQVTGSTGHSRPEDIWRFETLRSQEDAPQSLGSKFASVFGHLPENPATRKWIKGEISNFHYLMLINTLAGRTFNDLTQYPVFPWVLADYTSEELDLTNPSTFRDLSKPMGCQTPDREAGFRERYNAFAEMGDDNSPPFHYGTHYSSAMIVSSYLIRLQPFVKSYLLLQGGTFDHADRLFYSIRKAWESASRGNMSDVRELIPEFFYLPEFLVNSNKYDFGLLQNMTTAIDSVELPPWAKGDPKIFIAKNREALESPYVSENLPHWIDLVFGKKQKGEAAVEAVNVFHHLSYKGAKDLDAIDDPMERMATIGIIHNFGQTPHQIFQRAHPPREDRRYRVPRLDTLAESLTQMPLSLLDIEERVATMSMRQDRLLCTAALRLNVPPNYDNYMERGFFDGSVRFYSTDSRKLLGHFEHLHIGQLSHASFADSRTLITCGTDCTISLWTITLTSRSVDLQPIGSLFGHRAPVTVLAVSRSFSALLSASNDGRIMLWDLNRRTFLRELPSTGVVNCARINDVTGDIMVCRGNRLTLYTLNGAVLVDQPVCESGDDHVLSCVFYEGVQNEWLERDLVLTGHTRGVVNIWSKTICAGRFELELIRQLHHTDSSRDTGANVSSGISCILALSHVVYTGDEAGRVYEWNCIQRR</sequence>
<protein>
    <recommendedName>
        <fullName evidence="9">Beach-domain-containing protein</fullName>
    </recommendedName>
</protein>
<dbReference type="InterPro" id="IPR056252">
    <property type="entry name" value="Alfy-like_Arm-like"/>
</dbReference>
<gene>
    <name evidence="7" type="ORF">NUU61_001921</name>
</gene>
<dbReference type="PROSITE" id="PS00678">
    <property type="entry name" value="WD_REPEATS_1"/>
    <property type="match status" value="1"/>
</dbReference>
<dbReference type="InterPro" id="IPR019775">
    <property type="entry name" value="WD40_repeat_CS"/>
</dbReference>
<dbReference type="Pfam" id="PF00400">
    <property type="entry name" value="WD40"/>
    <property type="match status" value="1"/>
</dbReference>